<gene>
    <name evidence="4" type="ORF">GSF22_08805</name>
</gene>
<organism evidence="4 5">
    <name type="scientific">Micromonospora echinofusca</name>
    <dbReference type="NCBI Taxonomy" id="47858"/>
    <lineage>
        <taxon>Bacteria</taxon>
        <taxon>Bacillati</taxon>
        <taxon>Actinomycetota</taxon>
        <taxon>Actinomycetes</taxon>
        <taxon>Micromonosporales</taxon>
        <taxon>Micromonosporaceae</taxon>
        <taxon>Micromonospora</taxon>
    </lineage>
</organism>
<proteinExistence type="predicted"/>
<feature type="domain" description="FAD-binding" evidence="3">
    <location>
        <begin position="274"/>
        <end position="337"/>
    </location>
</feature>
<dbReference type="InterPro" id="IPR036188">
    <property type="entry name" value="FAD/NAD-bd_sf"/>
</dbReference>
<name>A0ABS3VNK2_MICEH</name>
<dbReference type="SUPFAM" id="SSF51905">
    <property type="entry name" value="FAD/NAD(P)-binding domain"/>
    <property type="match status" value="1"/>
</dbReference>
<dbReference type="PANTHER" id="PTHR13789:SF309">
    <property type="entry name" value="PUTATIVE (AFU_ORTHOLOGUE AFUA_6G14510)-RELATED"/>
    <property type="match status" value="1"/>
</dbReference>
<dbReference type="PRINTS" id="PR00420">
    <property type="entry name" value="RNGMNOXGNASE"/>
</dbReference>
<dbReference type="Proteomes" id="UP000823521">
    <property type="component" value="Unassembled WGS sequence"/>
</dbReference>
<dbReference type="InterPro" id="IPR050493">
    <property type="entry name" value="FAD-dep_Monooxygenase_BioMet"/>
</dbReference>
<evidence type="ECO:0000259" key="3">
    <source>
        <dbReference type="Pfam" id="PF01494"/>
    </source>
</evidence>
<keyword evidence="1" id="KW-0560">Oxidoreductase</keyword>
<dbReference type="RefSeq" id="WP_208812736.1">
    <property type="nucleotide sequence ID" value="NZ_WVUH01000051.1"/>
</dbReference>
<dbReference type="Pfam" id="PF01494">
    <property type="entry name" value="FAD_binding_3"/>
    <property type="match status" value="2"/>
</dbReference>
<dbReference type="PROSITE" id="PS51257">
    <property type="entry name" value="PROKAR_LIPOPROTEIN"/>
    <property type="match status" value="1"/>
</dbReference>
<dbReference type="InterPro" id="IPR002938">
    <property type="entry name" value="FAD-bd"/>
</dbReference>
<dbReference type="PANTHER" id="PTHR13789">
    <property type="entry name" value="MONOOXYGENASE"/>
    <property type="match status" value="1"/>
</dbReference>
<accession>A0ABS3VNK2</accession>
<comment type="caution">
    <text evidence="4">The sequence shown here is derived from an EMBL/GenBank/DDBJ whole genome shotgun (WGS) entry which is preliminary data.</text>
</comment>
<protein>
    <submittedName>
        <fullName evidence="4">NAD(P)-binding protein</fullName>
    </submittedName>
</protein>
<dbReference type="EMBL" id="WVUH01000051">
    <property type="protein sequence ID" value="MBO4206105.1"/>
    <property type="molecule type" value="Genomic_DNA"/>
</dbReference>
<evidence type="ECO:0000313" key="4">
    <source>
        <dbReference type="EMBL" id="MBO4206105.1"/>
    </source>
</evidence>
<keyword evidence="2" id="KW-0503">Monooxygenase</keyword>
<evidence type="ECO:0000256" key="1">
    <source>
        <dbReference type="ARBA" id="ARBA00023002"/>
    </source>
</evidence>
<evidence type="ECO:0000313" key="5">
    <source>
        <dbReference type="Proteomes" id="UP000823521"/>
    </source>
</evidence>
<reference evidence="4 5" key="1">
    <citation type="submission" date="2019-12" db="EMBL/GenBank/DDBJ databases">
        <title>Whole genome sequencing of endophytic Actinobacterium Micromonospora sp. MPMI6T.</title>
        <authorList>
            <person name="Evv R."/>
            <person name="Podile A.R."/>
        </authorList>
    </citation>
    <scope>NUCLEOTIDE SEQUENCE [LARGE SCALE GENOMIC DNA]</scope>
    <source>
        <strain evidence="4 5">MPMI6</strain>
    </source>
</reference>
<sequence>MSDRNALVVGAGIGGLAAACALASVGWQVAVYEQAKVLREVGAGLSMAPNAVRAMEWLGLGPALRERAQGQGIGVRRRSGSWLVRLTDRDLTERYGNPMYAMHRASLHQLLLETAVGAGVRVHTGRRARSVRPDPAVTFEETVCADLVVAADGVHSRLRSALFPDHPGASYAGYVCWRGIGSVAAGSRLARPAVWTDSWGRGVRFGSALLVDSRVFWYASKAGPEGAYAGHTLADVMSIFDGWHEPVRALMASSKPGTMLRNDIYFLKHPLPSFVAGRVALLGDAAHAVTPDIGQGACLAIEDAVMLAVALSSWNDVDDALRDYDLTRRPRTQKLARISGGSARVQQASHPVSAGLRDAVVRLMPKRAYLSAGSEALSWRPPEPARW</sequence>
<keyword evidence="5" id="KW-1185">Reference proteome</keyword>
<evidence type="ECO:0000256" key="2">
    <source>
        <dbReference type="ARBA" id="ARBA00023033"/>
    </source>
</evidence>
<dbReference type="Gene3D" id="3.50.50.60">
    <property type="entry name" value="FAD/NAD(P)-binding domain"/>
    <property type="match status" value="1"/>
</dbReference>
<feature type="domain" description="FAD-binding" evidence="3">
    <location>
        <begin position="6"/>
        <end position="163"/>
    </location>
</feature>